<name>A0AAE3LLK8_9FIRM</name>
<evidence type="ECO:0000313" key="3">
    <source>
        <dbReference type="Proteomes" id="UP001208131"/>
    </source>
</evidence>
<dbReference type="PANTHER" id="PTHR35271">
    <property type="entry name" value="ABC TRANSPORTER, SUBSTRATE-BINDING LIPOPROTEIN-RELATED"/>
    <property type="match status" value="1"/>
</dbReference>
<dbReference type="EMBL" id="JAOQJZ010000003">
    <property type="protein sequence ID" value="MCU6705046.1"/>
    <property type="molecule type" value="Genomic_DNA"/>
</dbReference>
<accession>A0AAE3LLK8</accession>
<dbReference type="Gene3D" id="3.40.50.2300">
    <property type="match status" value="2"/>
</dbReference>
<evidence type="ECO:0000313" key="2">
    <source>
        <dbReference type="EMBL" id="MCU6705046.1"/>
    </source>
</evidence>
<sequence>MKLRKVLALAAAAVMAVAALASCGVKEDSSNDSKAGGSSEKHYKIGIVQIMEHTSLNTIRDAVIDRLAELGYVDGKNCTIDAQQANNESTTVQQILDQFKADGDDIIIAITTPCAQLAAPYSEEIPVVFSAVTDPIGAGLCDSLESTGANITGTSDKLAITKILDFALEMKPEIKTLGYLYNTGEDNSVSTLKEVKAYCEGKGITVIEGAASNTSEVQEAAQNLAAKCDAVFSPNDNTIAGAMGTVTEVMNKAKVPMFVGADSMVMDGGLGTVGIEYSDLGKETANMAAQILSGEKKASEIPIKVFNEDLSTYINKTTADAIGITIPDDIANGEKTVYFD</sequence>
<gene>
    <name evidence="2" type="ORF">OCV57_03775</name>
</gene>
<dbReference type="PANTHER" id="PTHR35271:SF1">
    <property type="entry name" value="ABC TRANSPORTER, SUBSTRATE-BINDING LIPOPROTEIN"/>
    <property type="match status" value="1"/>
</dbReference>
<keyword evidence="3" id="KW-1185">Reference proteome</keyword>
<feature type="signal peptide" evidence="1">
    <location>
        <begin position="1"/>
        <end position="21"/>
    </location>
</feature>
<dbReference type="Pfam" id="PF04392">
    <property type="entry name" value="ABC_sub_bind"/>
    <property type="match status" value="1"/>
</dbReference>
<proteinExistence type="predicted"/>
<dbReference type="CDD" id="cd06325">
    <property type="entry name" value="PBP1_ABC_unchar_transporter"/>
    <property type="match status" value="1"/>
</dbReference>
<feature type="chain" id="PRO_5042035049" evidence="1">
    <location>
        <begin position="22"/>
        <end position="340"/>
    </location>
</feature>
<organism evidence="2 3">
    <name type="scientific">Hominimerdicola aceti</name>
    <dbReference type="NCBI Taxonomy" id="2981726"/>
    <lineage>
        <taxon>Bacteria</taxon>
        <taxon>Bacillati</taxon>
        <taxon>Bacillota</taxon>
        <taxon>Clostridia</taxon>
        <taxon>Eubacteriales</taxon>
        <taxon>Oscillospiraceae</taxon>
        <taxon>Hominimerdicola</taxon>
    </lineage>
</organism>
<dbReference type="RefSeq" id="WP_117863143.1">
    <property type="nucleotide sequence ID" value="NZ_JAOQJZ010000003.1"/>
</dbReference>
<dbReference type="Proteomes" id="UP001208131">
    <property type="component" value="Unassembled WGS sequence"/>
</dbReference>
<keyword evidence="1" id="KW-0732">Signal</keyword>
<evidence type="ECO:0000256" key="1">
    <source>
        <dbReference type="SAM" id="SignalP"/>
    </source>
</evidence>
<dbReference type="InterPro" id="IPR007487">
    <property type="entry name" value="ABC_transpt-TYRBP-like"/>
</dbReference>
<protein>
    <submittedName>
        <fullName evidence="2">ABC transporter substrate-binding protein</fullName>
    </submittedName>
</protein>
<dbReference type="SUPFAM" id="SSF53822">
    <property type="entry name" value="Periplasmic binding protein-like I"/>
    <property type="match status" value="1"/>
</dbReference>
<dbReference type="InterPro" id="IPR028082">
    <property type="entry name" value="Peripla_BP_I"/>
</dbReference>
<reference evidence="2 3" key="1">
    <citation type="journal article" date="2021" name="ISME Commun">
        <title>Automated analysis of genomic sequences facilitates high-throughput and comprehensive description of bacteria.</title>
        <authorList>
            <person name="Hitch T.C.A."/>
        </authorList>
    </citation>
    <scope>NUCLEOTIDE SEQUENCE [LARGE SCALE GENOMIC DNA]</scope>
    <source>
        <strain evidence="2 3">Sanger_31</strain>
    </source>
</reference>
<dbReference type="PROSITE" id="PS51257">
    <property type="entry name" value="PROKAR_LIPOPROTEIN"/>
    <property type="match status" value="1"/>
</dbReference>
<comment type="caution">
    <text evidence="2">The sequence shown here is derived from an EMBL/GenBank/DDBJ whole genome shotgun (WGS) entry which is preliminary data.</text>
</comment>
<dbReference type="AlphaFoldDB" id="A0AAE3LLK8"/>